<gene>
    <name evidence="3" type="ORF">HMPREF0183_1969</name>
</gene>
<feature type="transmembrane region" description="Helical" evidence="2">
    <location>
        <begin position="16"/>
        <end position="37"/>
    </location>
</feature>
<dbReference type="Proteomes" id="UP000005714">
    <property type="component" value="Unassembled WGS sequence"/>
</dbReference>
<dbReference type="RefSeq" id="WP_005885491.1">
    <property type="nucleotide sequence ID" value="NZ_ADNU01000058.1"/>
</dbReference>
<accession>D4YPV9</accession>
<reference evidence="3 4" key="1">
    <citation type="submission" date="2010-04" db="EMBL/GenBank/DDBJ databases">
        <authorList>
            <person name="Qin X."/>
            <person name="Bachman B."/>
            <person name="Battles P."/>
            <person name="Bell A."/>
            <person name="Bess C."/>
            <person name="Bickham C."/>
            <person name="Chaboub L."/>
            <person name="Chen D."/>
            <person name="Coyle M."/>
            <person name="Deiros D.R."/>
            <person name="Dinh H."/>
            <person name="Forbes L."/>
            <person name="Fowler G."/>
            <person name="Francisco L."/>
            <person name="Fu Q."/>
            <person name="Gubbala S."/>
            <person name="Hale W."/>
            <person name="Han Y."/>
            <person name="Hemphill L."/>
            <person name="Highlander S.K."/>
            <person name="Hirani K."/>
            <person name="Hogues M."/>
            <person name="Jackson L."/>
            <person name="Jakkamsetti A."/>
            <person name="Javaid M."/>
            <person name="Jiang H."/>
            <person name="Korchina V."/>
            <person name="Kovar C."/>
            <person name="Lara F."/>
            <person name="Lee S."/>
            <person name="Mata R."/>
            <person name="Mathew T."/>
            <person name="Moen C."/>
            <person name="Morales K."/>
            <person name="Munidasa M."/>
            <person name="Nazareth L."/>
            <person name="Ngo R."/>
            <person name="Nguyen L."/>
            <person name="Okwuonu G."/>
            <person name="Ongeri F."/>
            <person name="Patil S."/>
            <person name="Petrosino J."/>
            <person name="Pham C."/>
            <person name="Pham P."/>
            <person name="Pu L.-L."/>
            <person name="Puazo M."/>
            <person name="Raj R."/>
            <person name="Reid J."/>
            <person name="Rouhana J."/>
            <person name="Saada N."/>
            <person name="Shang Y."/>
            <person name="Simmons D."/>
            <person name="Thornton R."/>
            <person name="Warren J."/>
            <person name="Weissenberger G."/>
            <person name="Zhang J."/>
            <person name="Zhang L."/>
            <person name="Zhou C."/>
            <person name="Zhu D."/>
            <person name="Muzny D."/>
            <person name="Worley K."/>
            <person name="Gibbs R."/>
        </authorList>
    </citation>
    <scope>NUCLEOTIDE SEQUENCE [LARGE SCALE GENOMIC DNA]</scope>
    <source>
        <strain evidence="3 4">ATCC 49030</strain>
    </source>
</reference>
<dbReference type="STRING" id="585530.HMPREF0183_1969"/>
<keyword evidence="2" id="KW-0472">Membrane</keyword>
<dbReference type="AlphaFoldDB" id="D4YPV9"/>
<feature type="region of interest" description="Disordered" evidence="1">
    <location>
        <begin position="42"/>
        <end position="65"/>
    </location>
</feature>
<keyword evidence="4" id="KW-1185">Reference proteome</keyword>
<dbReference type="eggNOG" id="ENOG502Z986">
    <property type="taxonomic scope" value="Bacteria"/>
</dbReference>
<evidence type="ECO:0000256" key="1">
    <source>
        <dbReference type="SAM" id="MobiDB-lite"/>
    </source>
</evidence>
<comment type="caution">
    <text evidence="3">The sequence shown here is derived from an EMBL/GenBank/DDBJ whole genome shotgun (WGS) entry which is preliminary data.</text>
</comment>
<evidence type="ECO:0000256" key="2">
    <source>
        <dbReference type="SAM" id="Phobius"/>
    </source>
</evidence>
<keyword evidence="2" id="KW-0812">Transmembrane</keyword>
<proteinExistence type="predicted"/>
<dbReference type="EMBL" id="ADNU01000058">
    <property type="protein sequence ID" value="EFG46754.1"/>
    <property type="molecule type" value="Genomic_DNA"/>
</dbReference>
<keyword evidence="2" id="KW-1133">Transmembrane helix</keyword>
<name>D4YPV9_9MICO</name>
<protein>
    <submittedName>
        <fullName evidence="3">Uncharacterized protein</fullName>
    </submittedName>
</protein>
<evidence type="ECO:0000313" key="3">
    <source>
        <dbReference type="EMBL" id="EFG46754.1"/>
    </source>
</evidence>
<organism evidence="3 4">
    <name type="scientific">Brevibacterium mcbrellneri ATCC 49030</name>
    <dbReference type="NCBI Taxonomy" id="585530"/>
    <lineage>
        <taxon>Bacteria</taxon>
        <taxon>Bacillati</taxon>
        <taxon>Actinomycetota</taxon>
        <taxon>Actinomycetes</taxon>
        <taxon>Micrococcales</taxon>
        <taxon>Brevibacteriaceae</taxon>
        <taxon>Brevibacterium</taxon>
    </lineage>
</organism>
<sequence length="270" mass="28917">MKTTAPEDPRTRARRIALIAGGLAALLLVATGLYGLILGPEPPEDTTSVPRPVVTSPADPSPTPGDLATIPASEDPEEFARTVVETLFAWDTASGFMPLDYSAIILDVGDPSGTEQAGLASDVAAYLPSSEAWSDLRQYATHQHLSITTAYVPDAWDDALAQAQPGQLPEGATAITIEGTRHRAGVWNGEEVTSEHAVSFTIFRSAHPPTPTPPTPPARPRRRAREAVMWRGCPSWTTPCGEPVWSRSCSSSPSRSCCCPRCWAWSVSRC</sequence>
<evidence type="ECO:0000313" key="4">
    <source>
        <dbReference type="Proteomes" id="UP000005714"/>
    </source>
</evidence>